<accession>A0A8J3MTR2</accession>
<dbReference type="AlphaFoldDB" id="A0A8J3MTR2"/>
<gene>
    <name evidence="1" type="ORF">KSX_55730</name>
</gene>
<reference evidence="1" key="1">
    <citation type="submission" date="2020-10" db="EMBL/GenBank/DDBJ databases">
        <title>Taxonomic study of unclassified bacteria belonging to the class Ktedonobacteria.</title>
        <authorList>
            <person name="Yabe S."/>
            <person name="Wang C.M."/>
            <person name="Zheng Y."/>
            <person name="Sakai Y."/>
            <person name="Cavaletti L."/>
            <person name="Monciardini P."/>
            <person name="Donadio S."/>
        </authorList>
    </citation>
    <scope>NUCLEOTIDE SEQUENCE</scope>
    <source>
        <strain evidence="1">SOSP1-1</strain>
    </source>
</reference>
<comment type="caution">
    <text evidence="1">The sequence shown here is derived from an EMBL/GenBank/DDBJ whole genome shotgun (WGS) entry which is preliminary data.</text>
</comment>
<evidence type="ECO:0000313" key="1">
    <source>
        <dbReference type="EMBL" id="GHO47410.1"/>
    </source>
</evidence>
<name>A0A8J3MTR2_9CHLR</name>
<keyword evidence="2" id="KW-1185">Reference proteome</keyword>
<dbReference type="RefSeq" id="WP_220196710.1">
    <property type="nucleotide sequence ID" value="NZ_BNJF01000003.1"/>
</dbReference>
<evidence type="ECO:0000313" key="2">
    <source>
        <dbReference type="Proteomes" id="UP000612362"/>
    </source>
</evidence>
<dbReference type="InterPro" id="IPR036271">
    <property type="entry name" value="Tet_transcr_reg_TetR-rel_C_sf"/>
</dbReference>
<proteinExistence type="predicted"/>
<organism evidence="1 2">
    <name type="scientific">Ktedonospora formicarum</name>
    <dbReference type="NCBI Taxonomy" id="2778364"/>
    <lineage>
        <taxon>Bacteria</taxon>
        <taxon>Bacillati</taxon>
        <taxon>Chloroflexota</taxon>
        <taxon>Ktedonobacteria</taxon>
        <taxon>Ktedonobacterales</taxon>
        <taxon>Ktedonobacteraceae</taxon>
        <taxon>Ktedonospora</taxon>
    </lineage>
</organism>
<dbReference type="Proteomes" id="UP000612362">
    <property type="component" value="Unassembled WGS sequence"/>
</dbReference>
<dbReference type="Gene3D" id="1.10.357.10">
    <property type="entry name" value="Tetracycline Repressor, domain 2"/>
    <property type="match status" value="1"/>
</dbReference>
<dbReference type="SUPFAM" id="SSF48498">
    <property type="entry name" value="Tetracyclin repressor-like, C-terminal domain"/>
    <property type="match status" value="1"/>
</dbReference>
<sequence length="77" mass="8503">MEVDNTRDCRLGRMIQEEVLSQEALRHPISSYFLSTEQEISAALEQTQRAGALSETIDTTDVTTTLVARVQGGHLAL</sequence>
<protein>
    <submittedName>
        <fullName evidence="1">Uncharacterized protein</fullName>
    </submittedName>
</protein>
<dbReference type="EMBL" id="BNJF01000003">
    <property type="protein sequence ID" value="GHO47410.1"/>
    <property type="molecule type" value="Genomic_DNA"/>
</dbReference>